<feature type="compositionally biased region" description="Low complexity" evidence="1">
    <location>
        <begin position="404"/>
        <end position="417"/>
    </location>
</feature>
<evidence type="ECO:0000256" key="1">
    <source>
        <dbReference type="SAM" id="MobiDB-lite"/>
    </source>
</evidence>
<proteinExistence type="predicted"/>
<dbReference type="Gramene" id="RZC78443">
    <property type="protein sequence ID" value="RZC78443"/>
    <property type="gene ID" value="C5167_002614"/>
</dbReference>
<dbReference type="PANTHER" id="PTHR33356:SF5">
    <property type="entry name" value="TIP41-LIKE PROTEIN"/>
    <property type="match status" value="1"/>
</dbReference>
<protein>
    <submittedName>
        <fullName evidence="2">Uncharacterized protein</fullName>
    </submittedName>
</protein>
<dbReference type="Proteomes" id="UP000316621">
    <property type="component" value="Chromosome 9"/>
</dbReference>
<evidence type="ECO:0000313" key="2">
    <source>
        <dbReference type="EMBL" id="RZC78443.1"/>
    </source>
</evidence>
<feature type="region of interest" description="Disordered" evidence="1">
    <location>
        <begin position="190"/>
        <end position="214"/>
    </location>
</feature>
<dbReference type="EMBL" id="CM010723">
    <property type="protein sequence ID" value="RZC78443.1"/>
    <property type="molecule type" value="Genomic_DNA"/>
</dbReference>
<keyword evidence="3" id="KW-1185">Reference proteome</keyword>
<dbReference type="PANTHER" id="PTHR33356">
    <property type="entry name" value="TIP41-LIKE PROTEIN"/>
    <property type="match status" value="1"/>
</dbReference>
<gene>
    <name evidence="2" type="ORF">C5167_002614</name>
</gene>
<reference evidence="2 3" key="1">
    <citation type="journal article" date="2018" name="Science">
        <title>The opium poppy genome and morphinan production.</title>
        <authorList>
            <person name="Guo L."/>
            <person name="Winzer T."/>
            <person name="Yang X."/>
            <person name="Li Y."/>
            <person name="Ning Z."/>
            <person name="He Z."/>
            <person name="Teodor R."/>
            <person name="Lu Y."/>
            <person name="Bowser T.A."/>
            <person name="Graham I.A."/>
            <person name="Ye K."/>
        </authorList>
    </citation>
    <scope>NUCLEOTIDE SEQUENCE [LARGE SCALE GENOMIC DNA]</scope>
    <source>
        <strain evidence="3">cv. HN1</strain>
        <tissue evidence="2">Leaves</tissue>
    </source>
</reference>
<evidence type="ECO:0000313" key="3">
    <source>
        <dbReference type="Proteomes" id="UP000316621"/>
    </source>
</evidence>
<dbReference type="STRING" id="3469.A0A4Y7KYN6"/>
<feature type="compositionally biased region" description="Low complexity" evidence="1">
    <location>
        <begin position="244"/>
        <end position="254"/>
    </location>
</feature>
<name>A0A4Y7KYN6_PAPSO</name>
<dbReference type="OrthoDB" id="747893at2759"/>
<feature type="compositionally biased region" description="Low complexity" evidence="1">
    <location>
        <begin position="58"/>
        <end position="78"/>
    </location>
</feature>
<feature type="region of interest" description="Disordered" evidence="1">
    <location>
        <begin position="244"/>
        <end position="342"/>
    </location>
</feature>
<sequence length="431" mass="46890">MAESLDDGEFWLPSEFLTDDDLLMDKIDMMDGGGDISPENQKLRSGLCFPSEFPYGFDSSSSSAFSSPVESVGSSSTETESDEEDFLAGLTQQMVHSTLQEVEKSATATSPVFASEKPKTWVLSGSPQSTLCEVGSCWSGGSGGSSRGSPTNGPSQVSSPPTTPINEKDDAWELLYAAAGQVVRMKMNDEGTKQQNHTSRGLLGPPRKPSSVPIPLPVKTPAALFPILNQGLTQQQLQVNQFNHLKQQQQQQQQGSSDVWGRNGKPNLAPPQPQNHQQVLRNPGAGFSARNVRPLGLSSSAWPPLQPQHQNQQQGGSGMRAVFLGGSNTRRESSGTGVFLPRRIGHSSDARKKPACSTVLLPARVVQALNLNFDDMSGAQQRFNGGYSLDHDALMSRNNVLLSQQKRNQQQQHRPQPVINPEMRLPQEWTY</sequence>
<dbReference type="AlphaFoldDB" id="A0A4Y7KYN6"/>
<organism evidence="2 3">
    <name type="scientific">Papaver somniferum</name>
    <name type="common">Opium poppy</name>
    <dbReference type="NCBI Taxonomy" id="3469"/>
    <lineage>
        <taxon>Eukaryota</taxon>
        <taxon>Viridiplantae</taxon>
        <taxon>Streptophyta</taxon>
        <taxon>Embryophyta</taxon>
        <taxon>Tracheophyta</taxon>
        <taxon>Spermatophyta</taxon>
        <taxon>Magnoliopsida</taxon>
        <taxon>Ranunculales</taxon>
        <taxon>Papaveraceae</taxon>
        <taxon>Papaveroideae</taxon>
        <taxon>Papaver</taxon>
    </lineage>
</organism>
<dbReference type="OMA" id="QSHPMVQ"/>
<accession>A0A4Y7KYN6</accession>
<feature type="region of interest" description="Disordered" evidence="1">
    <location>
        <begin position="139"/>
        <end position="167"/>
    </location>
</feature>
<feature type="region of interest" description="Disordered" evidence="1">
    <location>
        <begin position="58"/>
        <end position="83"/>
    </location>
</feature>
<feature type="region of interest" description="Disordered" evidence="1">
    <location>
        <begin position="404"/>
        <end position="431"/>
    </location>
</feature>